<gene>
    <name evidence="1" type="ORF">G6O67_002127</name>
</gene>
<evidence type="ECO:0000313" key="1">
    <source>
        <dbReference type="EMBL" id="KAF4510221.1"/>
    </source>
</evidence>
<accession>A0A8H4PTJ1</accession>
<name>A0A8H4PTJ1_9HYPO</name>
<evidence type="ECO:0000313" key="2">
    <source>
        <dbReference type="Proteomes" id="UP000557566"/>
    </source>
</evidence>
<protein>
    <submittedName>
        <fullName evidence="1">Uncharacterized protein</fullName>
    </submittedName>
</protein>
<proteinExistence type="predicted"/>
<sequence length="118" mass="13259">MREIPPTVSCLGLSFELASQPTPCLTRQTAASHRQSPFECHVKETLHSMCVRSAPSYDYPCYRGKAGLYACSIKMTGVPEQGIDTRFACRDMRGVASRRRHIFHIPFTMLSPRTQVVP</sequence>
<comment type="caution">
    <text evidence="1">The sequence shown here is derived from an EMBL/GenBank/DDBJ whole genome shotgun (WGS) entry which is preliminary data.</text>
</comment>
<dbReference type="EMBL" id="JAAVMX010000003">
    <property type="protein sequence ID" value="KAF4510221.1"/>
    <property type="molecule type" value="Genomic_DNA"/>
</dbReference>
<reference evidence="1 2" key="1">
    <citation type="journal article" date="2020" name="Genome Biol. Evol.">
        <title>A new high-quality draft genome assembly of the Chinese cordyceps Ophiocordyceps sinensis.</title>
        <authorList>
            <person name="Shu R."/>
            <person name="Zhang J."/>
            <person name="Meng Q."/>
            <person name="Zhang H."/>
            <person name="Zhou G."/>
            <person name="Li M."/>
            <person name="Wu P."/>
            <person name="Zhao Y."/>
            <person name="Chen C."/>
            <person name="Qin Q."/>
        </authorList>
    </citation>
    <scope>NUCLEOTIDE SEQUENCE [LARGE SCALE GENOMIC DNA]</scope>
    <source>
        <strain evidence="1 2">IOZ07</strain>
    </source>
</reference>
<dbReference type="AlphaFoldDB" id="A0A8H4PTJ1"/>
<keyword evidence="2" id="KW-1185">Reference proteome</keyword>
<organism evidence="1 2">
    <name type="scientific">Ophiocordyceps sinensis</name>
    <dbReference type="NCBI Taxonomy" id="72228"/>
    <lineage>
        <taxon>Eukaryota</taxon>
        <taxon>Fungi</taxon>
        <taxon>Dikarya</taxon>
        <taxon>Ascomycota</taxon>
        <taxon>Pezizomycotina</taxon>
        <taxon>Sordariomycetes</taxon>
        <taxon>Hypocreomycetidae</taxon>
        <taxon>Hypocreales</taxon>
        <taxon>Ophiocordycipitaceae</taxon>
        <taxon>Ophiocordyceps</taxon>
    </lineage>
</organism>
<dbReference type="Proteomes" id="UP000557566">
    <property type="component" value="Unassembled WGS sequence"/>
</dbReference>